<evidence type="ECO:0000313" key="7">
    <source>
        <dbReference type="Proteomes" id="UP000004095"/>
    </source>
</evidence>
<organism evidence="6 7">
    <name type="scientific">Microscilla marina ATCC 23134</name>
    <dbReference type="NCBI Taxonomy" id="313606"/>
    <lineage>
        <taxon>Bacteria</taxon>
        <taxon>Pseudomonadati</taxon>
        <taxon>Bacteroidota</taxon>
        <taxon>Cytophagia</taxon>
        <taxon>Cytophagales</taxon>
        <taxon>Microscillaceae</taxon>
        <taxon>Microscilla</taxon>
    </lineage>
</organism>
<feature type="binding site" evidence="5">
    <location>
        <position position="225"/>
    </location>
    <ligand>
        <name>Fe cation</name>
        <dbReference type="ChEBI" id="CHEBI:24875"/>
        <note>catalytic</note>
    </ligand>
</feature>
<evidence type="ECO:0000256" key="5">
    <source>
        <dbReference type="PIRSR" id="PIRSR604294-1"/>
    </source>
</evidence>
<dbReference type="Pfam" id="PF03055">
    <property type="entry name" value="RPE65"/>
    <property type="match status" value="1"/>
</dbReference>
<evidence type="ECO:0000256" key="2">
    <source>
        <dbReference type="ARBA" id="ARBA00022723"/>
    </source>
</evidence>
<comment type="similarity">
    <text evidence="1">Belongs to the carotenoid oxygenase family.</text>
</comment>
<comment type="caution">
    <text evidence="6">The sequence shown here is derived from an EMBL/GenBank/DDBJ whole genome shotgun (WGS) entry which is preliminary data.</text>
</comment>
<dbReference type="SUPFAM" id="SSF50998">
    <property type="entry name" value="Quinoprotein alcohol dehydrogenase-like"/>
    <property type="match status" value="1"/>
</dbReference>
<dbReference type="GO" id="GO:0010436">
    <property type="term" value="F:carotenoid dioxygenase activity"/>
    <property type="evidence" value="ECO:0007669"/>
    <property type="project" value="TreeGrafter"/>
</dbReference>
<dbReference type="PANTHER" id="PTHR10543:SF89">
    <property type="entry name" value="CAROTENOID 9,10(9',10')-CLEAVAGE DIOXYGENASE 1"/>
    <property type="match status" value="1"/>
</dbReference>
<accession>A1ZH42</accession>
<name>A1ZH42_MICM2</name>
<dbReference type="InterPro" id="IPR004294">
    <property type="entry name" value="Carotenoid_Oase"/>
</dbReference>
<dbReference type="eggNOG" id="COG3670">
    <property type="taxonomic scope" value="Bacteria"/>
</dbReference>
<sequence>MKNDIMNYALEMANPYLLGPYAPVFEEIVADNLEVIGEIPQDIHGTYVRNGPNPRFEPEGHYHWFDGDGMLHAIQIENGKAIYRNRWIRTSNFKEETQAEKSLWQGLMGRFSANKDRPWNRGVPLKDTANTAVAYHNGKLLAGWYMCGDLYAIDPVTLETKGVESFGGTLQSKAMAHVKVDEHSNEMMFFDYELTKAYIAYGVVDGTGKVTHFTKVKTPGPRVPHDMAITENHSILMDLPLIYDLSVMVSKGKAAPVFQRELPSRFGILPRFGTADQVCWFEAKPCYIYHTINAWEEGDEIIMDCCINPEPTPQKKLPPNATPEEKLNAYLRLDAHLYRYHFNMKTGQTREYALDDRSTEFPLMNSQYLGRKSRFAYNQHLDLSEKLRFDGIVKYDTQKQTAETHWYGDGVSGSESPFIPKPHAKDEDDGYVISFVTDARTDLSEVIILDAKNIADAPLARIKLPQRVPLGFHACWVNSDRIFN</sequence>
<feature type="binding site" evidence="5">
    <location>
        <position position="290"/>
    </location>
    <ligand>
        <name>Fe cation</name>
        <dbReference type="ChEBI" id="CHEBI:24875"/>
        <note>catalytic</note>
    </ligand>
</feature>
<feature type="binding site" evidence="5">
    <location>
        <position position="177"/>
    </location>
    <ligand>
        <name>Fe cation</name>
        <dbReference type="ChEBI" id="CHEBI:24875"/>
        <note>catalytic</note>
    </ligand>
</feature>
<evidence type="ECO:0000256" key="1">
    <source>
        <dbReference type="ARBA" id="ARBA00006787"/>
    </source>
</evidence>
<evidence type="ECO:0000256" key="3">
    <source>
        <dbReference type="ARBA" id="ARBA00023002"/>
    </source>
</evidence>
<dbReference type="PANTHER" id="PTHR10543">
    <property type="entry name" value="BETA-CAROTENE DIOXYGENASE"/>
    <property type="match status" value="1"/>
</dbReference>
<dbReference type="OrthoDB" id="972944at2"/>
<feature type="binding site" evidence="5">
    <location>
        <position position="473"/>
    </location>
    <ligand>
        <name>Fe cation</name>
        <dbReference type="ChEBI" id="CHEBI:24875"/>
        <note>catalytic</note>
    </ligand>
</feature>
<keyword evidence="7" id="KW-1185">Reference proteome</keyword>
<dbReference type="EMBL" id="AAWS01000007">
    <property type="protein sequence ID" value="EAY30311.1"/>
    <property type="molecule type" value="Genomic_DNA"/>
</dbReference>
<gene>
    <name evidence="6" type="ORF">M23134_08135</name>
</gene>
<keyword evidence="3" id="KW-0560">Oxidoreductase</keyword>
<reference evidence="6 7" key="1">
    <citation type="submission" date="2007-01" db="EMBL/GenBank/DDBJ databases">
        <authorList>
            <person name="Haygood M."/>
            <person name="Podell S."/>
            <person name="Anderson C."/>
            <person name="Hopkinson B."/>
            <person name="Roe K."/>
            <person name="Barbeau K."/>
            <person name="Gaasterland T."/>
            <person name="Ferriera S."/>
            <person name="Johnson J."/>
            <person name="Kravitz S."/>
            <person name="Beeson K."/>
            <person name="Sutton G."/>
            <person name="Rogers Y.-H."/>
            <person name="Friedman R."/>
            <person name="Frazier M."/>
            <person name="Venter J.C."/>
        </authorList>
    </citation>
    <scope>NUCLEOTIDE SEQUENCE [LARGE SCALE GENOMIC DNA]</scope>
    <source>
        <strain evidence="6 7">ATCC 23134</strain>
    </source>
</reference>
<dbReference type="RefSeq" id="WP_002695239.1">
    <property type="nucleotide sequence ID" value="NZ_AAWS01000007.1"/>
</dbReference>
<dbReference type="GO" id="GO:0016121">
    <property type="term" value="P:carotene catabolic process"/>
    <property type="evidence" value="ECO:0007669"/>
    <property type="project" value="TreeGrafter"/>
</dbReference>
<dbReference type="GO" id="GO:0046872">
    <property type="term" value="F:metal ion binding"/>
    <property type="evidence" value="ECO:0007669"/>
    <property type="project" value="UniProtKB-KW"/>
</dbReference>
<keyword evidence="4 5" id="KW-0408">Iron</keyword>
<evidence type="ECO:0000256" key="4">
    <source>
        <dbReference type="ARBA" id="ARBA00023004"/>
    </source>
</evidence>
<dbReference type="Proteomes" id="UP000004095">
    <property type="component" value="Unassembled WGS sequence"/>
</dbReference>
<proteinExistence type="inferred from homology"/>
<evidence type="ECO:0000313" key="6">
    <source>
        <dbReference type="EMBL" id="EAY30311.1"/>
    </source>
</evidence>
<dbReference type="InterPro" id="IPR011047">
    <property type="entry name" value="Quinoprotein_ADH-like_sf"/>
</dbReference>
<dbReference type="AlphaFoldDB" id="A1ZH42"/>
<keyword evidence="2 5" id="KW-0479">Metal-binding</keyword>
<comment type="cofactor">
    <cofactor evidence="5">
        <name>Fe(2+)</name>
        <dbReference type="ChEBI" id="CHEBI:29033"/>
    </cofactor>
    <text evidence="5">Binds 1 Fe(2+) ion per subunit.</text>
</comment>
<protein>
    <submittedName>
        <fullName evidence="6">Retinal pigment epithelial membrane protein</fullName>
    </submittedName>
</protein>